<sequence length="148" mass="16420">MLSPPRPISPMTSDKLSSPRPQSPSAAQPRSTQSTNNSKPSTRNLIDMIEAPFPSFDCNSAVVYPFQDETARDEAFQKALNEMLLDAALETHAWASARPVHETDTATEKYEKQIMDVQQLESEQGMSAQPLNSPSFFSLVSGRRIFCL</sequence>
<dbReference type="AlphaFoldDB" id="A0AAD7KJ48"/>
<comment type="caution">
    <text evidence="2">The sequence shown here is derived from an EMBL/GenBank/DDBJ whole genome shotgun (WGS) entry which is preliminary data.</text>
</comment>
<feature type="compositionally biased region" description="Polar residues" evidence="1">
    <location>
        <begin position="32"/>
        <end position="44"/>
    </location>
</feature>
<organism evidence="2 3">
    <name type="scientific">Mycena metata</name>
    <dbReference type="NCBI Taxonomy" id="1033252"/>
    <lineage>
        <taxon>Eukaryota</taxon>
        <taxon>Fungi</taxon>
        <taxon>Dikarya</taxon>
        <taxon>Basidiomycota</taxon>
        <taxon>Agaricomycotina</taxon>
        <taxon>Agaricomycetes</taxon>
        <taxon>Agaricomycetidae</taxon>
        <taxon>Agaricales</taxon>
        <taxon>Marasmiineae</taxon>
        <taxon>Mycenaceae</taxon>
        <taxon>Mycena</taxon>
    </lineage>
</organism>
<evidence type="ECO:0000313" key="3">
    <source>
        <dbReference type="Proteomes" id="UP001215598"/>
    </source>
</evidence>
<proteinExistence type="predicted"/>
<protein>
    <submittedName>
        <fullName evidence="2">Uncharacterized protein</fullName>
    </submittedName>
</protein>
<name>A0AAD7KJ48_9AGAR</name>
<feature type="compositionally biased region" description="Low complexity" evidence="1">
    <location>
        <begin position="18"/>
        <end position="31"/>
    </location>
</feature>
<evidence type="ECO:0000256" key="1">
    <source>
        <dbReference type="SAM" id="MobiDB-lite"/>
    </source>
</evidence>
<gene>
    <name evidence="2" type="ORF">B0H16DRAFT_1488960</name>
</gene>
<keyword evidence="3" id="KW-1185">Reference proteome</keyword>
<reference evidence="2" key="1">
    <citation type="submission" date="2023-03" db="EMBL/GenBank/DDBJ databases">
        <title>Massive genome expansion in bonnet fungi (Mycena s.s.) driven by repeated elements and novel gene families across ecological guilds.</title>
        <authorList>
            <consortium name="Lawrence Berkeley National Laboratory"/>
            <person name="Harder C.B."/>
            <person name="Miyauchi S."/>
            <person name="Viragh M."/>
            <person name="Kuo A."/>
            <person name="Thoen E."/>
            <person name="Andreopoulos B."/>
            <person name="Lu D."/>
            <person name="Skrede I."/>
            <person name="Drula E."/>
            <person name="Henrissat B."/>
            <person name="Morin E."/>
            <person name="Kohler A."/>
            <person name="Barry K."/>
            <person name="LaButti K."/>
            <person name="Morin E."/>
            <person name="Salamov A."/>
            <person name="Lipzen A."/>
            <person name="Mereny Z."/>
            <person name="Hegedus B."/>
            <person name="Baldrian P."/>
            <person name="Stursova M."/>
            <person name="Weitz H."/>
            <person name="Taylor A."/>
            <person name="Grigoriev I.V."/>
            <person name="Nagy L.G."/>
            <person name="Martin F."/>
            <person name="Kauserud H."/>
        </authorList>
    </citation>
    <scope>NUCLEOTIDE SEQUENCE</scope>
    <source>
        <strain evidence="2">CBHHK182m</strain>
    </source>
</reference>
<dbReference type="Proteomes" id="UP001215598">
    <property type="component" value="Unassembled WGS sequence"/>
</dbReference>
<evidence type="ECO:0000313" key="2">
    <source>
        <dbReference type="EMBL" id="KAJ7786035.1"/>
    </source>
</evidence>
<feature type="region of interest" description="Disordered" evidence="1">
    <location>
        <begin position="1"/>
        <end position="45"/>
    </location>
</feature>
<accession>A0AAD7KJ48</accession>
<dbReference type="EMBL" id="JARKIB010000001">
    <property type="protein sequence ID" value="KAJ7786035.1"/>
    <property type="molecule type" value="Genomic_DNA"/>
</dbReference>